<dbReference type="InterPro" id="IPR050064">
    <property type="entry name" value="IGPS_HisA/HisF"/>
</dbReference>
<sequence>MIKKRIIPCLDIADGQVVKGINFKDIKTIADPVEMAKYYYESGADELVFYDITASYENRGTMVELVKNVAKQVFIPLTVGGGVRTVEDFDVLLKSGADKISVNSSAIANPELIQEASERFGAQCVVLSMDVKRVGDQFKVFSKGGRIETELDAIEWAKRGVALGAGELVVNSIDTDGVKKGFDLELLTAISAVVNVPIVASGGAGKIEDFVELFHKTDIEAGLAASIFHSKEVSMTALKLAMKRAAIPTRLAYMPPLKWDERGLVPAIVQSDITQRVLMMAYMNETSLRETVKLGETVFFSRSRQELWHKGATSGNTQVVTDIRYDCDADTLLIKVKENGPACHTGSYTCFGEAPDVFEKLFETIIDRKENPIEGSYTNYLFEKGIDKILKKVGEESAEVIIGAKNTREELIYEMSDLFYHSFVLLVNEGISLKEIKDELQSRIKPRQ</sequence>
<dbReference type="EC" id="3.6.1.31" evidence="20"/>
<dbReference type="HAMAP" id="MF_01020">
    <property type="entry name" value="HisE"/>
    <property type="match status" value="1"/>
</dbReference>
<dbReference type="Pfam" id="PF00977">
    <property type="entry name" value="His_biosynth"/>
    <property type="match status" value="1"/>
</dbReference>
<dbReference type="EMBL" id="JAHBCL010000007">
    <property type="protein sequence ID" value="MBS7526087.1"/>
    <property type="molecule type" value="Genomic_DNA"/>
</dbReference>
<dbReference type="NCBIfam" id="TIGR03188">
    <property type="entry name" value="histidine_hisI"/>
    <property type="match status" value="1"/>
</dbReference>
<evidence type="ECO:0000256" key="17">
    <source>
        <dbReference type="ARBA" id="ARBA00025475"/>
    </source>
</evidence>
<dbReference type="CDD" id="cd04731">
    <property type="entry name" value="HisF"/>
    <property type="match status" value="1"/>
</dbReference>
<dbReference type="InterPro" id="IPR038019">
    <property type="entry name" value="PRib_AMP_CycHydrolase_sf"/>
</dbReference>
<organism evidence="23 24">
    <name type="scientific">Fusibacter paucivorans</name>
    <dbReference type="NCBI Taxonomy" id="76009"/>
    <lineage>
        <taxon>Bacteria</taxon>
        <taxon>Bacillati</taxon>
        <taxon>Bacillota</taxon>
        <taxon>Clostridia</taxon>
        <taxon>Eubacteriales</taxon>
        <taxon>Eubacteriales Family XII. Incertae Sedis</taxon>
        <taxon>Fusibacter</taxon>
    </lineage>
</organism>
<feature type="region of interest" description="Phosphoribosyl-ATP pyrophosphohydrolase" evidence="20">
    <location>
        <begin position="358"/>
        <end position="448"/>
    </location>
</feature>
<dbReference type="SUPFAM" id="SSF101386">
    <property type="entry name" value="all-alpha NTP pyrophosphatases"/>
    <property type="match status" value="1"/>
</dbReference>
<evidence type="ECO:0000256" key="8">
    <source>
        <dbReference type="ARBA" id="ARBA00009667"/>
    </source>
</evidence>
<dbReference type="Pfam" id="PF01502">
    <property type="entry name" value="PRA-CH"/>
    <property type="match status" value="1"/>
</dbReference>
<dbReference type="RefSeq" id="WP_213235872.1">
    <property type="nucleotide sequence ID" value="NZ_JAHBCL010000007.1"/>
</dbReference>
<dbReference type="Pfam" id="PF01503">
    <property type="entry name" value="PRA-PH"/>
    <property type="match status" value="1"/>
</dbReference>
<evidence type="ECO:0000256" key="18">
    <source>
        <dbReference type="ARBA" id="ARBA00047838"/>
    </source>
</evidence>
<dbReference type="NCBIfam" id="TIGR00735">
    <property type="entry name" value="hisF"/>
    <property type="match status" value="1"/>
</dbReference>
<dbReference type="SUPFAM" id="SSF141734">
    <property type="entry name" value="HisI-like"/>
    <property type="match status" value="1"/>
</dbReference>
<dbReference type="Gene3D" id="3.10.20.810">
    <property type="entry name" value="Phosphoribosyl-AMP cyclohydrolase"/>
    <property type="match status" value="1"/>
</dbReference>
<dbReference type="PANTHER" id="PTHR21235">
    <property type="entry name" value="IMIDAZOLE GLYCEROL PHOSPHATE SYNTHASE SUBUNIT HISF/H IGP SYNTHASE SUBUNIT HISF/H"/>
    <property type="match status" value="1"/>
</dbReference>
<comment type="subcellular location">
    <subcellularLocation>
        <location evidence="19">Cytoplasm</location>
    </subcellularLocation>
</comment>
<dbReference type="NCBIfam" id="NF002747">
    <property type="entry name" value="PRK02759.1"/>
    <property type="match status" value="1"/>
</dbReference>
<comment type="similarity">
    <text evidence="6 20">In the C-terminal section; belongs to the PRA-PH family.</text>
</comment>
<evidence type="ECO:0000256" key="12">
    <source>
        <dbReference type="ARBA" id="ARBA00022801"/>
    </source>
</evidence>
<dbReference type="InterPro" id="IPR013785">
    <property type="entry name" value="Aldolase_TIM"/>
</dbReference>
<evidence type="ECO:0000256" key="19">
    <source>
        <dbReference type="HAMAP-Rule" id="MF_01013"/>
    </source>
</evidence>
<evidence type="ECO:0000256" key="9">
    <source>
        <dbReference type="ARBA" id="ARBA00011152"/>
    </source>
</evidence>
<keyword evidence="15 19" id="KW-0456">Lyase</keyword>
<evidence type="ECO:0000256" key="4">
    <source>
        <dbReference type="ARBA" id="ARBA00005169"/>
    </source>
</evidence>
<dbReference type="InterPro" id="IPR023019">
    <property type="entry name" value="His_synth_HisIE"/>
</dbReference>
<reference evidence="23 24" key="1">
    <citation type="submission" date="2021-05" db="EMBL/GenBank/DDBJ databases">
        <title>Fusibacter ferrireducens sp. nov., an anaerobic, sulfur- and Fe-reducing bacterium isolated from the mangrove sediment.</title>
        <authorList>
            <person name="Qiu D."/>
        </authorList>
    </citation>
    <scope>NUCLEOTIDE SEQUENCE [LARGE SCALE GENOMIC DNA]</scope>
    <source>
        <strain evidence="23 24">DSM 12116</strain>
    </source>
</reference>
<name>A0ABS5PMK1_9FIRM</name>
<comment type="catalytic activity">
    <reaction evidence="2 20">
        <text>1-(5-phospho-beta-D-ribosyl)-ATP + H2O = 1-(5-phospho-beta-D-ribosyl)-5'-AMP + diphosphate + H(+)</text>
        <dbReference type="Rhea" id="RHEA:22828"/>
        <dbReference type="ChEBI" id="CHEBI:15377"/>
        <dbReference type="ChEBI" id="CHEBI:15378"/>
        <dbReference type="ChEBI" id="CHEBI:33019"/>
        <dbReference type="ChEBI" id="CHEBI:59457"/>
        <dbReference type="ChEBI" id="CHEBI:73183"/>
        <dbReference type="EC" id="3.6.1.31"/>
    </reaction>
</comment>
<evidence type="ECO:0000256" key="1">
    <source>
        <dbReference type="ARBA" id="ARBA00000024"/>
    </source>
</evidence>
<dbReference type="Gene3D" id="3.20.20.70">
    <property type="entry name" value="Aldolase class I"/>
    <property type="match status" value="1"/>
</dbReference>
<evidence type="ECO:0000256" key="10">
    <source>
        <dbReference type="ARBA" id="ARBA00022605"/>
    </source>
</evidence>
<evidence type="ECO:0000256" key="13">
    <source>
        <dbReference type="ARBA" id="ARBA00022840"/>
    </source>
</evidence>
<evidence type="ECO:0000256" key="7">
    <source>
        <dbReference type="ARBA" id="ARBA00008299"/>
    </source>
</evidence>
<dbReference type="InterPro" id="IPR006062">
    <property type="entry name" value="His_biosynth"/>
</dbReference>
<keyword evidence="10 19" id="KW-0028">Amino-acid biosynthesis</keyword>
<comment type="function">
    <text evidence="17 19">IGPS catalyzes the conversion of PRFAR and glutamine to IGP, AICAR and glutamate. The HisF subunit catalyzes the cyclization activity that produces IGP and AICAR from PRFAR using the ammonia provided by the HisH subunit.</text>
</comment>
<feature type="active site" evidence="19">
    <location>
        <position position="11"/>
    </location>
</feature>
<evidence type="ECO:0000256" key="15">
    <source>
        <dbReference type="ARBA" id="ARBA00023239"/>
    </source>
</evidence>
<dbReference type="EC" id="3.5.4.19" evidence="20"/>
<evidence type="ECO:0000256" key="11">
    <source>
        <dbReference type="ARBA" id="ARBA00022741"/>
    </source>
</evidence>
<comment type="similarity">
    <text evidence="8 19 21">Belongs to the HisA/HisF family.</text>
</comment>
<dbReference type="InterPro" id="IPR021130">
    <property type="entry name" value="PRib-ATP_PPHydrolase-like"/>
</dbReference>
<comment type="catalytic activity">
    <reaction evidence="18 19">
        <text>5-[(5-phospho-1-deoxy-D-ribulos-1-ylimino)methylamino]-1-(5-phospho-beta-D-ribosyl)imidazole-4-carboxamide + L-glutamine = D-erythro-1-(imidazol-4-yl)glycerol 3-phosphate + 5-amino-1-(5-phospho-beta-D-ribosyl)imidazole-4-carboxamide + L-glutamate + H(+)</text>
        <dbReference type="Rhea" id="RHEA:24793"/>
        <dbReference type="ChEBI" id="CHEBI:15378"/>
        <dbReference type="ChEBI" id="CHEBI:29985"/>
        <dbReference type="ChEBI" id="CHEBI:58278"/>
        <dbReference type="ChEBI" id="CHEBI:58359"/>
        <dbReference type="ChEBI" id="CHEBI:58475"/>
        <dbReference type="ChEBI" id="CHEBI:58525"/>
        <dbReference type="EC" id="4.3.2.10"/>
    </reaction>
</comment>
<proteinExistence type="inferred from homology"/>
<comment type="similarity">
    <text evidence="7 20">In the N-terminal section; belongs to the PRA-CH family.</text>
</comment>
<keyword evidence="11 20" id="KW-0547">Nucleotide-binding</keyword>
<dbReference type="HAMAP" id="MF_01013">
    <property type="entry name" value="HisF"/>
    <property type="match status" value="1"/>
</dbReference>
<evidence type="ECO:0000256" key="16">
    <source>
        <dbReference type="ARBA" id="ARBA00023268"/>
    </source>
</evidence>
<comment type="subunit">
    <text evidence="9 19">Heterodimer of HisH and HisF.</text>
</comment>
<evidence type="ECO:0000313" key="23">
    <source>
        <dbReference type="EMBL" id="MBS7526087.1"/>
    </source>
</evidence>
<dbReference type="Proteomes" id="UP000746471">
    <property type="component" value="Unassembled WGS sequence"/>
</dbReference>
<dbReference type="InterPro" id="IPR002496">
    <property type="entry name" value="PRib_AMP_CycHydrolase_dom"/>
</dbReference>
<keyword evidence="14 19" id="KW-0368">Histidine biosynthesis</keyword>
<feature type="active site" evidence="19">
    <location>
        <position position="130"/>
    </location>
</feature>
<dbReference type="InterPro" id="IPR008179">
    <property type="entry name" value="HisE"/>
</dbReference>
<dbReference type="Gene3D" id="1.10.287.1080">
    <property type="entry name" value="MazG-like"/>
    <property type="match status" value="1"/>
</dbReference>
<comment type="caution">
    <text evidence="23">The sequence shown here is derived from an EMBL/GenBank/DDBJ whole genome shotgun (WGS) entry which is preliminary data.</text>
</comment>
<accession>A0ABS5PMK1</accession>
<dbReference type="InterPro" id="IPR011060">
    <property type="entry name" value="RibuloseP-bd_barrel"/>
</dbReference>
<dbReference type="PANTHER" id="PTHR21235:SF2">
    <property type="entry name" value="IMIDAZOLE GLYCEROL PHOSPHATE SYNTHASE HISHF"/>
    <property type="match status" value="1"/>
</dbReference>
<evidence type="ECO:0000256" key="5">
    <source>
        <dbReference type="ARBA" id="ARBA00005204"/>
    </source>
</evidence>
<comment type="pathway">
    <text evidence="3 19">Amino-acid biosynthesis; L-histidine biosynthesis; L-histidine from 5-phospho-alpha-D-ribose 1-diphosphate: step 5/9.</text>
</comment>
<evidence type="ECO:0000256" key="3">
    <source>
        <dbReference type="ARBA" id="ARBA00005091"/>
    </source>
</evidence>
<keyword evidence="19" id="KW-0963">Cytoplasm</keyword>
<comment type="pathway">
    <text evidence="4 20">Amino-acid biosynthesis; L-histidine biosynthesis; L-histidine from 5-phospho-alpha-D-ribose 1-diphosphate: step 3/9.</text>
</comment>
<evidence type="ECO:0000256" key="6">
    <source>
        <dbReference type="ARBA" id="ARBA00007731"/>
    </source>
</evidence>
<dbReference type="SUPFAM" id="SSF51366">
    <property type="entry name" value="Ribulose-phoshate binding barrel"/>
    <property type="match status" value="1"/>
</dbReference>
<comment type="catalytic activity">
    <reaction evidence="1 20">
        <text>1-(5-phospho-beta-D-ribosyl)-5'-AMP + H2O = 1-(5-phospho-beta-D-ribosyl)-5-[(5-phospho-beta-D-ribosylamino)methylideneamino]imidazole-4-carboxamide</text>
        <dbReference type="Rhea" id="RHEA:20049"/>
        <dbReference type="ChEBI" id="CHEBI:15377"/>
        <dbReference type="ChEBI" id="CHEBI:58435"/>
        <dbReference type="ChEBI" id="CHEBI:59457"/>
        <dbReference type="EC" id="3.5.4.19"/>
    </reaction>
</comment>
<feature type="domain" description="Phosphoribosyl-AMP cyclohydrolase" evidence="22">
    <location>
        <begin position="279"/>
        <end position="351"/>
    </location>
</feature>
<keyword evidence="12 20" id="KW-0378">Hydrolase</keyword>
<keyword evidence="16 20" id="KW-0511">Multifunctional enzyme</keyword>
<evidence type="ECO:0000256" key="20">
    <source>
        <dbReference type="HAMAP-Rule" id="MF_01019"/>
    </source>
</evidence>
<dbReference type="NCBIfam" id="NF000768">
    <property type="entry name" value="PRK00051.1"/>
    <property type="match status" value="1"/>
</dbReference>
<dbReference type="HAMAP" id="MF_01019">
    <property type="entry name" value="HisIE"/>
    <property type="match status" value="1"/>
</dbReference>
<protein>
    <recommendedName>
        <fullName evidence="20">Histidine biosynthesis bifunctional protein HisIE</fullName>
    </recommendedName>
    <domain>
        <recommendedName>
            <fullName evidence="20">Phosphoribosyl-AMP cyclohydrolase</fullName>
            <shortName evidence="20">PRA-CH</shortName>
            <ecNumber evidence="20">3.5.4.19</ecNumber>
        </recommendedName>
    </domain>
    <domain>
        <recommendedName>
            <fullName evidence="20">Phosphoribosyl-ATP pyrophosphatase</fullName>
            <shortName evidence="20">PRA-PH</shortName>
            <ecNumber evidence="20">3.6.1.31</ecNumber>
        </recommendedName>
    </domain>
</protein>
<keyword evidence="24" id="KW-1185">Reference proteome</keyword>
<dbReference type="CDD" id="cd11534">
    <property type="entry name" value="NTP-PPase_HisIE_like"/>
    <property type="match status" value="1"/>
</dbReference>
<evidence type="ECO:0000259" key="22">
    <source>
        <dbReference type="Pfam" id="PF01502"/>
    </source>
</evidence>
<feature type="region of interest" description="Phosphoribosyl-AMP cyclohydrolase" evidence="20">
    <location>
        <begin position="1"/>
        <end position="357"/>
    </location>
</feature>
<evidence type="ECO:0000313" key="24">
    <source>
        <dbReference type="Proteomes" id="UP000746471"/>
    </source>
</evidence>
<dbReference type="InterPro" id="IPR004651">
    <property type="entry name" value="HisF"/>
</dbReference>
<evidence type="ECO:0000256" key="14">
    <source>
        <dbReference type="ARBA" id="ARBA00023102"/>
    </source>
</evidence>
<keyword evidence="13 20" id="KW-0067">ATP-binding</keyword>
<gene>
    <name evidence="19 23" type="primary">hisF</name>
    <name evidence="20" type="synonym">hisI</name>
    <name evidence="20" type="synonym">hisIE</name>
    <name evidence="23" type="ORF">KHM83_05325</name>
</gene>
<evidence type="ECO:0000256" key="21">
    <source>
        <dbReference type="RuleBase" id="RU003657"/>
    </source>
</evidence>
<evidence type="ECO:0000256" key="2">
    <source>
        <dbReference type="ARBA" id="ARBA00001460"/>
    </source>
</evidence>
<comment type="pathway">
    <text evidence="5 20">Amino-acid biosynthesis; L-histidine biosynthesis; L-histidine from 5-phospho-alpha-D-ribose 1-diphosphate: step 2/9.</text>
</comment>